<dbReference type="InterPro" id="IPR009081">
    <property type="entry name" value="PP-bd_ACP"/>
</dbReference>
<keyword evidence="6" id="KW-0511">Multifunctional enzyme</keyword>
<keyword evidence="4" id="KW-0808">Transferase</keyword>
<evidence type="ECO:0000256" key="1">
    <source>
        <dbReference type="ARBA" id="ARBA00004792"/>
    </source>
</evidence>
<dbReference type="InterPro" id="IPR049900">
    <property type="entry name" value="PKS_mFAS_DH"/>
</dbReference>
<dbReference type="InterPro" id="IPR049551">
    <property type="entry name" value="PKS_DH_C"/>
</dbReference>
<evidence type="ECO:0000256" key="8">
    <source>
        <dbReference type="PROSITE-ProRule" id="PRU01363"/>
    </source>
</evidence>
<evidence type="ECO:0000256" key="2">
    <source>
        <dbReference type="ARBA" id="ARBA00022450"/>
    </source>
</evidence>
<dbReference type="PANTHER" id="PTHR43775:SF51">
    <property type="entry name" value="INACTIVE PHENOLPHTHIOCEROL SYNTHESIS POLYKETIDE SYNTHASE TYPE I PKS1-RELATED"/>
    <property type="match status" value="1"/>
</dbReference>
<dbReference type="Pfam" id="PF14765">
    <property type="entry name" value="PS-DH"/>
    <property type="match status" value="1"/>
</dbReference>
<feature type="domain" description="Ketosynthase family 3 (KS3)" evidence="11">
    <location>
        <begin position="1603"/>
        <end position="2030"/>
    </location>
</feature>
<gene>
    <name evidence="13" type="primary">mycD3</name>
</gene>
<evidence type="ECO:0000313" key="13">
    <source>
        <dbReference type="EMBL" id="AFG19421.1"/>
    </source>
</evidence>
<keyword evidence="5" id="KW-0045">Antibiotic biosynthesis</keyword>
<feature type="region of interest" description="N-terminal hotdog fold" evidence="8">
    <location>
        <begin position="2463"/>
        <end position="2587"/>
    </location>
</feature>
<dbReference type="Pfam" id="PF08659">
    <property type="entry name" value="KR"/>
    <property type="match status" value="2"/>
</dbReference>
<dbReference type="InterPro" id="IPR006162">
    <property type="entry name" value="Ppantetheine_attach_site"/>
</dbReference>
<dbReference type="GO" id="GO:0006633">
    <property type="term" value="P:fatty acid biosynthetic process"/>
    <property type="evidence" value="ECO:0007669"/>
    <property type="project" value="InterPro"/>
</dbReference>
<dbReference type="InterPro" id="IPR014031">
    <property type="entry name" value="Ketoacyl_synth_C"/>
</dbReference>
<dbReference type="SUPFAM" id="SSF55048">
    <property type="entry name" value="Probable ACP-binding domain of malonyl-CoA ACP transacylase"/>
    <property type="match status" value="2"/>
</dbReference>
<dbReference type="InterPro" id="IPR036736">
    <property type="entry name" value="ACP-like_sf"/>
</dbReference>
<dbReference type="Pfam" id="PF02801">
    <property type="entry name" value="Ketoacyl-synt_C"/>
    <property type="match status" value="2"/>
</dbReference>
<evidence type="ECO:0000256" key="7">
    <source>
        <dbReference type="ARBA" id="ARBA00023315"/>
    </source>
</evidence>
<dbReference type="InterPro" id="IPR020807">
    <property type="entry name" value="PKS_DH"/>
</dbReference>
<dbReference type="PROSITE" id="PS50075">
    <property type="entry name" value="CARRIER"/>
    <property type="match status" value="2"/>
</dbReference>
<dbReference type="SMART" id="SM00827">
    <property type="entry name" value="PKS_AT"/>
    <property type="match status" value="2"/>
</dbReference>
<dbReference type="GO" id="GO:0004312">
    <property type="term" value="F:fatty acid synthase activity"/>
    <property type="evidence" value="ECO:0007669"/>
    <property type="project" value="TreeGrafter"/>
</dbReference>
<dbReference type="InterPro" id="IPR057326">
    <property type="entry name" value="KR_dom"/>
</dbReference>
<feature type="active site" description="Proton acceptor; for dehydratase activity" evidence="8">
    <location>
        <position position="2495"/>
    </location>
</feature>
<proteinExistence type="predicted"/>
<dbReference type="InterPro" id="IPR020806">
    <property type="entry name" value="PKS_PP-bd"/>
</dbReference>
<dbReference type="CDD" id="cd08952">
    <property type="entry name" value="KR_1_SDR_x"/>
    <property type="match status" value="1"/>
</dbReference>
<evidence type="ECO:0000256" key="5">
    <source>
        <dbReference type="ARBA" id="ARBA00023194"/>
    </source>
</evidence>
<dbReference type="Pfam" id="PF00698">
    <property type="entry name" value="Acyl_transf_1"/>
    <property type="match status" value="2"/>
</dbReference>
<dbReference type="PROSITE" id="PS00012">
    <property type="entry name" value="PHOSPHOPANTETHEINE"/>
    <property type="match status" value="2"/>
</dbReference>
<dbReference type="Pfam" id="PF21089">
    <property type="entry name" value="PKS_DH_N"/>
    <property type="match status" value="1"/>
</dbReference>
<name>H9TEA0_9ACTN</name>
<dbReference type="SUPFAM" id="SSF51735">
    <property type="entry name" value="NAD(P)-binding Rossmann-fold domains"/>
    <property type="match status" value="4"/>
</dbReference>
<dbReference type="Gene3D" id="6.10.140.1830">
    <property type="match status" value="1"/>
</dbReference>
<dbReference type="Pfam" id="PF18369">
    <property type="entry name" value="PKS_DE"/>
    <property type="match status" value="1"/>
</dbReference>
<dbReference type="SMART" id="SM00822">
    <property type="entry name" value="PKS_KR"/>
    <property type="match status" value="2"/>
</dbReference>
<dbReference type="SMART" id="SM00823">
    <property type="entry name" value="PKS_PP"/>
    <property type="match status" value="2"/>
</dbReference>
<feature type="domain" description="Carrier" evidence="10">
    <location>
        <begin position="3196"/>
        <end position="3271"/>
    </location>
</feature>
<dbReference type="InterPro" id="IPR014043">
    <property type="entry name" value="Acyl_transferase_dom"/>
</dbReference>
<keyword evidence="3" id="KW-0597">Phosphoprotein</keyword>
<dbReference type="Pfam" id="PF00550">
    <property type="entry name" value="PP-binding"/>
    <property type="match status" value="2"/>
</dbReference>
<dbReference type="FunFam" id="3.40.47.10:FF:000019">
    <property type="entry name" value="Polyketide synthase type I"/>
    <property type="match status" value="2"/>
</dbReference>
<dbReference type="InterPro" id="IPR042104">
    <property type="entry name" value="PKS_dehydratase_sf"/>
</dbReference>
<feature type="region of interest" description="C-terminal hotdog fold" evidence="8">
    <location>
        <begin position="2599"/>
        <end position="2738"/>
    </location>
</feature>
<dbReference type="InterPro" id="IPR041618">
    <property type="entry name" value="PKS_DE"/>
</dbReference>
<evidence type="ECO:0000259" key="12">
    <source>
        <dbReference type="PROSITE" id="PS52019"/>
    </source>
</evidence>
<feature type="domain" description="Carrier" evidence="10">
    <location>
        <begin position="1497"/>
        <end position="1572"/>
    </location>
</feature>
<dbReference type="SUPFAM" id="SSF47336">
    <property type="entry name" value="ACP-like"/>
    <property type="match status" value="2"/>
</dbReference>
<feature type="compositionally biased region" description="Low complexity" evidence="9">
    <location>
        <begin position="462"/>
        <end position="477"/>
    </location>
</feature>
<dbReference type="InterPro" id="IPR014030">
    <property type="entry name" value="Ketoacyl_synth_N"/>
</dbReference>
<evidence type="ECO:0000256" key="4">
    <source>
        <dbReference type="ARBA" id="ARBA00022679"/>
    </source>
</evidence>
<feature type="compositionally biased region" description="Low complexity" evidence="9">
    <location>
        <begin position="493"/>
        <end position="510"/>
    </location>
</feature>
<evidence type="ECO:0000256" key="3">
    <source>
        <dbReference type="ARBA" id="ARBA00022553"/>
    </source>
</evidence>
<feature type="active site" description="Proton donor; for dehydratase activity" evidence="8">
    <location>
        <position position="2660"/>
    </location>
</feature>
<dbReference type="Gene3D" id="3.10.129.110">
    <property type="entry name" value="Polyketide synthase dehydratase"/>
    <property type="match status" value="1"/>
</dbReference>
<dbReference type="Gene3D" id="3.40.366.10">
    <property type="entry name" value="Malonyl-Coenzyme A Acyl Carrier Protein, domain 2"/>
    <property type="match status" value="2"/>
</dbReference>
<dbReference type="GO" id="GO:0033068">
    <property type="term" value="P:macrolide biosynthetic process"/>
    <property type="evidence" value="ECO:0007669"/>
    <property type="project" value="UniProtKB-ARBA"/>
</dbReference>
<dbReference type="NCBIfam" id="NF045894">
    <property type="entry name" value="PKS_plus_SDR"/>
    <property type="match status" value="1"/>
</dbReference>
<dbReference type="CDD" id="cd00833">
    <property type="entry name" value="PKS"/>
    <property type="match status" value="2"/>
</dbReference>
<accession>H9TEA0</accession>
<dbReference type="InterPro" id="IPR055123">
    <property type="entry name" value="SpnB-like_Rossmann"/>
</dbReference>
<evidence type="ECO:0000256" key="6">
    <source>
        <dbReference type="ARBA" id="ARBA00023268"/>
    </source>
</evidence>
<dbReference type="PROSITE" id="PS00606">
    <property type="entry name" value="KS3_1"/>
    <property type="match status" value="2"/>
</dbReference>
<dbReference type="GO" id="GO:0004315">
    <property type="term" value="F:3-oxoacyl-[acyl-carrier-protein] synthase activity"/>
    <property type="evidence" value="ECO:0007669"/>
    <property type="project" value="InterPro"/>
</dbReference>
<feature type="domain" description="PKS/mFAS DH" evidence="12">
    <location>
        <begin position="2463"/>
        <end position="2738"/>
    </location>
</feature>
<dbReference type="Gene3D" id="3.40.50.720">
    <property type="entry name" value="NAD(P)-binding Rossmann-like Domain"/>
    <property type="match status" value="2"/>
</dbReference>
<dbReference type="SMART" id="SM00825">
    <property type="entry name" value="PKS_KS"/>
    <property type="match status" value="2"/>
</dbReference>
<dbReference type="EMBL" id="JF803483">
    <property type="protein sequence ID" value="AFG19421.1"/>
    <property type="molecule type" value="Genomic_DNA"/>
</dbReference>
<dbReference type="PROSITE" id="PS52019">
    <property type="entry name" value="PKS_MFAS_DH"/>
    <property type="match status" value="1"/>
</dbReference>
<dbReference type="SMART" id="SM00826">
    <property type="entry name" value="PKS_DH"/>
    <property type="match status" value="1"/>
</dbReference>
<reference evidence="13" key="1">
    <citation type="journal article" date="2011" name="Angew. Chem. Int. Ed. Engl.">
        <title>Transcriptome mining of active biosynthetic pathways and their associated products in Streptomyces flaveolus.</title>
        <authorList>
            <person name="Qu X."/>
            <person name="Lei C."/>
            <person name="Liu W."/>
        </authorList>
    </citation>
    <scope>NUCLEOTIDE SEQUENCE</scope>
    <source>
        <strain evidence="13">DSM 9954</strain>
    </source>
</reference>
<dbReference type="InterPro" id="IPR016035">
    <property type="entry name" value="Acyl_Trfase/lysoPLipase"/>
</dbReference>
<dbReference type="InterPro" id="IPR016036">
    <property type="entry name" value="Malonyl_transacylase_ACP-bd"/>
</dbReference>
<organism evidence="13">
    <name type="scientific">Streptomyces flaveolus</name>
    <dbReference type="NCBI Taxonomy" id="67297"/>
    <lineage>
        <taxon>Bacteria</taxon>
        <taxon>Bacillati</taxon>
        <taxon>Actinomycetota</taxon>
        <taxon>Actinomycetes</taxon>
        <taxon>Kitasatosporales</taxon>
        <taxon>Streptomycetaceae</taxon>
        <taxon>Streptomyces</taxon>
    </lineage>
</organism>
<dbReference type="InterPro" id="IPR036291">
    <property type="entry name" value="NAD(P)-bd_dom_sf"/>
</dbReference>
<sequence>MADDKKYREYLNKAVTTARQATRRLREVEEKAWEPIAIVGMACRLPGGVTSPEDLWRLVADGVDGITPFPADRGWDLAGMYDPDPDAPGKSYVREGGFLDDVAGFDASFFGISPREALAMDPQQRMLLETSWEVFERAGIDPASLRGRRIGCYTGVMHHDYAPRVRQVPADLEAYIGRGSTGSFATGRVSYTLGLEGPAVTVDTACSSSLVAIHLAVQSLRTGESEMALAGGVAVMADSKMFVEFSRQRGLSPDGRCRAFAAGADGTGFSEGVGVLLLERLSDARRSGREVLAVVRGSAVNQDGASNGLTAPNGPAQQRVIRQALENARLSAVDVDVVEAHGTGTSLGDPIEAQALLATYGRSRAEGRPLWLGSLKSNIGHAQAAAGVAGVIKMVEAMRHGVLPKTLHVDVPTPEVDWSSGGVELLTEAREWPERDEPRRAGVSSFGLSGTNAHIVIESAQPAPEEPQAAGPAPEEPLTARPAAEESGPAELAATTSTTPARPATQRTAPHGTVPLPLSGKTPAALRARARQLAAFLESRPEAVLHDIALSLTTRTAFDHRGVVVAGTHHEAVSRLAALAEDTSVPSPVQGDTGVVFVFPGQGAQWVGMALGLLGESVVFAEWMGRCGEALAPFVGWSLVDVLGDEVALGRVDVVQPVLWAVMVSLAGLWRSVGVEPVGVVGHSQGEIAAACVVGALSLEEGARVVARRSQVIASSLAGGGGMLSVGLPVGVVEGRLGEGLSVAAVNGPASVVVSGVVGALDVLEGELGAEGVRVRRVPVDYASHSVLVEGVEGELAGVLGGVSAVSSGVPFYSTVTGGVVDTSVLDGGYWYRNLRERVRLEEVVRGLSGVGRRVFVEVSPHPVLGFVVAETLGAVGVDGVVVGSLRRGEGGLDRFLRSVGEVYAAGVDVDWRAAFDTSAARVVELPTYPFQHQRYWLDANDRPAVEADPVDTAFWSAIDAGDTDALADELQLHASVLDDVLPALTSWRRRRQERSVIDTWRYGLGWDRIDATGTLSGTWLVVVGAGDDPRAEAVAAGLAERGAQTVRVEVDTEHSDRGTLAALLPDQPLAGIVTLLALDGRPHPAHTTWSRGAIGTVTLVQALDDAGIKAPLWAVTSGGVAVADPAELTDVSQHVIWGIGTVLALDNPRTWGGLIDLPPGTGEPDPHSLDLLCTALSGVDDEDQLAVRPDGLHARRMRRAPLDGAPATAPWTPRGTVLITGGTGGTGAHIARHLAEHGAEHIVLTSRRGPEAPGADELRAELETLGARVTITACDIADRDAVAALLDAVPAELPLTAVLHLAGAPQSESPLTGLTVEQFAEMGRAKIAGARHLDDLLGDRELDAFVLFSSGATAWGSNGLTSYAGANAYLDALAQHRRARGLTATSIAWGAWDGGGMVDASMADEFAKLGLALMDPHLGVAALVQAVEHDETHVVVAPIDWTRFAPAFTLSRPRPLLRGLPEVTELLSGGAADRPADDVSALRAELLLLPPTEQERLLVDLVRGEAGSVLGHTDAEGVEEDRAFREIGFDSVTAVELRNRLNAATQLRLPATLVFDHPTPRALAHQLRAELLSDHAAMTPPTTAPLPATATASATATATATDDPIAIVSMACRLPGGVTSPEELWNLLDEGRDALVDFPADRGWDLHSLLSDDPDAPGTTYVRKGGFLHGVADFDADFFGINPREALAMDPQQRLLLETSWEVFERAGIDPTSLRGKDVGVFTGMGAQDYTPRLGGGAEGTEGYALTGSAGSVASGRVSYVLGLEGPALTIDTACSSSLVAMHSAMQALRNGECSLALAGGVAVMSSPGVFVEFSRQRGLAPDGRCKAFAEDADGTGWAEGVGIVLLERLSDARRNGHEVLALVRGSAVNQDGASNGLTAPNGPSQQRVIRQALASAGLSPADVDAVEAHGTGTSLGDPIEAQALIATYGQERSAADRPLLLGALKSNLGHTGATAGVAGVIKMVEAMRRGVLPRTLHVDAPSSKVDWSAGAVELLTESRVWPQVDRPRRAGVSAFGISGTNAHVILEGVEPEPAVPVERGVAPGGGVVPLVVSARSSEGVRAQAARLADHLELNPALNLSDVAYSLATARARFDHRAVVLAGSVEEAREQLGAVRGEAVVGGRLGVLFTGQGSQRVGMGRELYAAYAVFARAFDEVCAAMDGSLGRSLKEVVFEGGDLLDETRYAQPALFAVEVALFRLVESWGVEVVAAYLAGVWSLEDAAALVVARGRLMQELAAGGVMVALEASEAEVAPLLTAGVSIAAINGEASLVLSGVRDEVEAVVACFEGRRSKPLRVSHAFHSPLMDPMLEEFHQVVAGLTYHRPSVPVVSNLTGEVADAERLCSPEYWVEHVRGTVRFHDGVRALRDQKVTTFLELGPDGVLSGMVEEGCMPSLRRDVPEDRALMTALARLHARGVDVDWEQVFSGTGARRIDLPAYAFQHQRYWLNPAPSGGDPALAAGHPLLDTVISVPDTGGVVCTGRLSLAAQPWLADHSVAGSVLLPGTALVELAVRAGDEVGARSLRELIIEAPVVIPDKGAVRVQVSVGEDTDGVRPVAVYSRPDDAGSDAPWVRHASGQLAGEAPAPGSDLAVWPPKGAQPIDLASRDADQMTAGYGYGPLAQGLRAAWLLGQDVYAEVALPVDDAEAAAGFGLHPALLDAVLHCGAFTERKAEEGKLILPFAWNGLTLHASGATALRVRMTSTGPESVALELADGEGAPVASVESLVLRAVSGEQLRVSDDSLFRVEWSSVPLPVSEGADDVEVEVVEVPRSVALDAGVVREVTAGVLSVVQSFLAESRGGWLVVVSRGAVSVDGDGGVVDPVGAAVWGLVRSVQAESPGRVVLVDVGVDGVVPARGVLAGVIGSGEPQVAVRSGGVFVPRLVRAGAGPAGAGPVGGSSGGVVFRPGGTVLVTGGTGALGAVVARHLVAVHGVRSLVLAGRRGVDAEGAVELRAELERAGAEVMVAACDVADREAVVGLLGRVPVGAPLSGVVHVAGVLDDGVVGGLTPERLAGVFRPKVDAALVLHEVTRDLGLDAFVLYSSASGVLGGAGQGNYAAANAFLDAFALWRRGQGRPGVSLAWGLWGESSAMTGSLGRSDQARMRRSGIRALSVEEGMALFDAGLASSEPCLVPVKFDLAALATQARDDEVPSMLRSLVRRPRRTVRGGVTDGAGSTAGQSLVDRLATMPQPARQQALLDLVRADVATVLGRRDQDAIAPDRAFKDLGFDSLTGVELRNRITAATGLQLPASAVFDHPNPAALADVLLEQLGVSPMSVLTELDKLEAALSSTPLDDDVMAQMAKRLHTLATRYASSGAPVEDEERFDLDSASDDELFSFAENELGSS</sequence>
<evidence type="ECO:0000259" key="10">
    <source>
        <dbReference type="PROSITE" id="PS50075"/>
    </source>
</evidence>
<dbReference type="InterPro" id="IPR018201">
    <property type="entry name" value="Ketoacyl_synth_AS"/>
</dbReference>
<evidence type="ECO:0000256" key="9">
    <source>
        <dbReference type="SAM" id="MobiDB-lite"/>
    </source>
</evidence>
<dbReference type="InterPro" id="IPR049552">
    <property type="entry name" value="PKS_DH_N"/>
</dbReference>
<dbReference type="PROSITE" id="PS52004">
    <property type="entry name" value="KS3_2"/>
    <property type="match status" value="2"/>
</dbReference>
<dbReference type="Gene3D" id="3.40.47.10">
    <property type="match status" value="2"/>
</dbReference>
<dbReference type="BioCyc" id="MetaCyc:MONOMER-20767"/>
<dbReference type="InterPro" id="IPR020841">
    <property type="entry name" value="PKS_Beta-ketoAc_synthase_dom"/>
</dbReference>
<dbReference type="InterPro" id="IPR050091">
    <property type="entry name" value="PKS_NRPS_Biosynth_Enz"/>
</dbReference>
<dbReference type="FunFam" id="1.10.1200.10:FF:000007">
    <property type="entry name" value="Probable polyketide synthase pks17"/>
    <property type="match status" value="2"/>
</dbReference>
<evidence type="ECO:0000259" key="11">
    <source>
        <dbReference type="PROSITE" id="PS52004"/>
    </source>
</evidence>
<dbReference type="SUPFAM" id="SSF53901">
    <property type="entry name" value="Thiolase-like"/>
    <property type="match status" value="2"/>
</dbReference>
<dbReference type="Gene3D" id="3.30.70.3290">
    <property type="match status" value="2"/>
</dbReference>
<dbReference type="Pfam" id="PF22953">
    <property type="entry name" value="SpnB_Rossmann"/>
    <property type="match status" value="1"/>
</dbReference>
<dbReference type="Pfam" id="PF22621">
    <property type="entry name" value="CurL-like_PKS_C"/>
    <property type="match status" value="2"/>
</dbReference>
<feature type="domain" description="Ketosynthase family 3 (KS3)" evidence="11">
    <location>
        <begin position="33"/>
        <end position="459"/>
    </location>
</feature>
<dbReference type="PANTHER" id="PTHR43775">
    <property type="entry name" value="FATTY ACID SYNTHASE"/>
    <property type="match status" value="1"/>
</dbReference>
<dbReference type="InterPro" id="IPR016039">
    <property type="entry name" value="Thiolase-like"/>
</dbReference>
<dbReference type="InterPro" id="IPR013968">
    <property type="entry name" value="PKS_KR"/>
</dbReference>
<dbReference type="InterPro" id="IPR001227">
    <property type="entry name" value="Ac_transferase_dom_sf"/>
</dbReference>
<dbReference type="Gene3D" id="1.10.1200.10">
    <property type="entry name" value="ACP-like"/>
    <property type="match status" value="2"/>
</dbReference>
<dbReference type="GO" id="GO:0031177">
    <property type="term" value="F:phosphopantetheine binding"/>
    <property type="evidence" value="ECO:0007669"/>
    <property type="project" value="InterPro"/>
</dbReference>
<dbReference type="CDD" id="cd08956">
    <property type="entry name" value="KR_3_FAS_SDR_x"/>
    <property type="match status" value="1"/>
</dbReference>
<feature type="region of interest" description="Disordered" evidence="9">
    <location>
        <begin position="462"/>
        <end position="518"/>
    </location>
</feature>
<dbReference type="Pfam" id="PF00109">
    <property type="entry name" value="ketoacyl-synt"/>
    <property type="match status" value="2"/>
</dbReference>
<protein>
    <submittedName>
        <fullName evidence="13">MycD3</fullName>
    </submittedName>
</protein>
<dbReference type="SMART" id="SM01294">
    <property type="entry name" value="PKS_PP_betabranch"/>
    <property type="match status" value="2"/>
</dbReference>
<comment type="pathway">
    <text evidence="1">Antibiotic biosynthesis.</text>
</comment>
<dbReference type="SUPFAM" id="SSF52151">
    <property type="entry name" value="FabD/lysophospholipase-like"/>
    <property type="match status" value="2"/>
</dbReference>
<keyword evidence="7" id="KW-0012">Acyltransferase</keyword>
<keyword evidence="2" id="KW-0596">Phosphopantetheine</keyword>